<name>A0AC61RUL0_9FIRM</name>
<organism evidence="1 2">
    <name type="scientific">Petralouisia muris</name>
    <dbReference type="NCBI Taxonomy" id="3032872"/>
    <lineage>
        <taxon>Bacteria</taxon>
        <taxon>Bacillati</taxon>
        <taxon>Bacillota</taxon>
        <taxon>Clostridia</taxon>
        <taxon>Lachnospirales</taxon>
        <taxon>Lachnospiraceae</taxon>
        <taxon>Petralouisia</taxon>
    </lineage>
</organism>
<dbReference type="EMBL" id="SRYA01000033">
    <property type="protein sequence ID" value="TGY95177.1"/>
    <property type="molecule type" value="Genomic_DNA"/>
</dbReference>
<accession>A0AC61RUL0</accession>
<evidence type="ECO:0000313" key="2">
    <source>
        <dbReference type="Proteomes" id="UP000304953"/>
    </source>
</evidence>
<protein>
    <submittedName>
        <fullName evidence="1">Four-carbon acid sugar kinase family protein</fullName>
    </submittedName>
</protein>
<dbReference type="Proteomes" id="UP000304953">
    <property type="component" value="Unassembled WGS sequence"/>
</dbReference>
<keyword evidence="1" id="KW-0418">Kinase</keyword>
<keyword evidence="2" id="KW-1185">Reference proteome</keyword>
<keyword evidence="1" id="KW-0808">Transferase</keyword>
<evidence type="ECO:0000313" key="1">
    <source>
        <dbReference type="EMBL" id="TGY95177.1"/>
    </source>
</evidence>
<proteinExistence type="predicted"/>
<gene>
    <name evidence="1" type="ORF">E5329_16055</name>
</gene>
<reference evidence="1" key="1">
    <citation type="submission" date="2019-04" db="EMBL/GenBank/DDBJ databases">
        <title>Microbes associate with the intestines of laboratory mice.</title>
        <authorList>
            <person name="Navarre W."/>
            <person name="Wong E."/>
            <person name="Huang K."/>
            <person name="Tropini C."/>
            <person name="Ng K."/>
            <person name="Yu B."/>
        </authorList>
    </citation>
    <scope>NUCLEOTIDE SEQUENCE</scope>
    <source>
        <strain evidence="1">NM01_1-7b</strain>
    </source>
</reference>
<comment type="caution">
    <text evidence="1">The sequence shown here is derived from an EMBL/GenBank/DDBJ whole genome shotgun (WGS) entry which is preliminary data.</text>
</comment>
<sequence>MVKLLIIADDFTGALDTGIQFVNRGIATQVFTGKPERPAEIAAQTEVLVVDSETRPMTPESAYENVKEITAWAKSLNIEIIFKKTDSALRGNIGSELQAVSDGNREKTLYFLPGYPKMARLTINGFHYIKETLLEHSVFGQDPFEPVTQSYIPDIIRQESQMSLQCIGGDEPLSRISGNPSAVICDIRHQEDMEARVEELLERGQLKLIAGCAALADSLASKIPFHRNAPNQCRQTNGLFVACGSLNRITEQQLIYAQKNGFTRQHLTIEQKLQKGYYDTSAGKAFLQYILETCRKHPQMIVDSMGGEEAMEAYRKKYGISMPDVRRLIPEAHGQIADFLARNHMDITVLTTGGDTLMGYMKLIGCTQIRPVCEIEPGVVVSELENRGFLQQVISKSGGFGTEDVLVRIAEKITNFNK</sequence>